<dbReference type="AlphaFoldDB" id="A0A5B8MJ38"/>
<evidence type="ECO:0000256" key="6">
    <source>
        <dbReference type="ARBA" id="ARBA00022741"/>
    </source>
</evidence>
<dbReference type="Gene3D" id="1.10.8.80">
    <property type="entry name" value="Magnesium chelatase subunit I, C-Terminal domain"/>
    <property type="match status" value="1"/>
</dbReference>
<dbReference type="EMBL" id="CP031036">
    <property type="protein sequence ID" value="QDZ20114.1"/>
    <property type="molecule type" value="Genomic_DNA"/>
</dbReference>
<accession>A0A5B8MJ38</accession>
<dbReference type="GO" id="GO:0009570">
    <property type="term" value="C:chloroplast stroma"/>
    <property type="evidence" value="ECO:0007669"/>
    <property type="project" value="TreeGrafter"/>
</dbReference>
<dbReference type="UniPathway" id="UPA00668"/>
<feature type="domain" description="AAA+ ATPase" evidence="11">
    <location>
        <begin position="88"/>
        <end position="270"/>
    </location>
</feature>
<dbReference type="GO" id="GO:0015979">
    <property type="term" value="P:photosynthesis"/>
    <property type="evidence" value="ECO:0007669"/>
    <property type="project" value="UniProtKB-KW"/>
</dbReference>
<evidence type="ECO:0000259" key="11">
    <source>
        <dbReference type="SMART" id="SM00382"/>
    </source>
</evidence>
<name>A0A5B8MJ38_9CHLO</name>
<dbReference type="FunFam" id="3.40.50.300:FF:000601">
    <property type="entry name" value="Mg-protoporphyrin IX chelatase"/>
    <property type="match status" value="1"/>
</dbReference>
<evidence type="ECO:0000313" key="12">
    <source>
        <dbReference type="EMBL" id="QDZ20114.1"/>
    </source>
</evidence>
<feature type="region of interest" description="Disordered" evidence="10">
    <location>
        <begin position="411"/>
        <end position="447"/>
    </location>
</feature>
<evidence type="ECO:0000256" key="1">
    <source>
        <dbReference type="ARBA" id="ARBA00005173"/>
    </source>
</evidence>
<keyword evidence="5" id="KW-0436">Ligase</keyword>
<dbReference type="GO" id="GO:0015995">
    <property type="term" value="P:chlorophyll biosynthetic process"/>
    <property type="evidence" value="ECO:0007669"/>
    <property type="project" value="UniProtKB-UniPathway"/>
</dbReference>
<feature type="compositionally biased region" description="Basic and acidic residues" evidence="10">
    <location>
        <begin position="411"/>
        <end position="423"/>
    </location>
</feature>
<proteinExistence type="inferred from homology"/>
<reference evidence="12 13" key="1">
    <citation type="submission" date="2018-07" db="EMBL/GenBank/DDBJ databases">
        <title>The complete nuclear genome of the prasinophyte Chloropicon primus (CCMP1205).</title>
        <authorList>
            <person name="Pombert J.-F."/>
            <person name="Otis C."/>
            <person name="Turmel M."/>
            <person name="Lemieux C."/>
        </authorList>
    </citation>
    <scope>NUCLEOTIDE SEQUENCE [LARGE SCALE GENOMIC DNA]</scope>
    <source>
        <strain evidence="12 13">CCMP1205</strain>
    </source>
</reference>
<dbReference type="STRING" id="1764295.A0A5B8MJ38"/>
<dbReference type="EC" id="6.6.1.1" evidence="3"/>
<gene>
    <name evidence="12" type="ORF">A3770_03p26320</name>
</gene>
<keyword evidence="13" id="KW-1185">Reference proteome</keyword>
<dbReference type="Proteomes" id="UP000316726">
    <property type="component" value="Chromosome 3"/>
</dbReference>
<keyword evidence="6" id="KW-0547">Nucleotide-binding</keyword>
<evidence type="ECO:0000256" key="8">
    <source>
        <dbReference type="ARBA" id="ARBA00023171"/>
    </source>
</evidence>
<evidence type="ECO:0000256" key="5">
    <source>
        <dbReference type="ARBA" id="ARBA00022598"/>
    </source>
</evidence>
<dbReference type="PANTHER" id="PTHR32039:SF9">
    <property type="entry name" value="MAGNESIUM-CHELATASE SUBUNIT CHLI-2, CHLOROPLASTIC"/>
    <property type="match status" value="1"/>
</dbReference>
<dbReference type="InterPro" id="IPR027417">
    <property type="entry name" value="P-loop_NTPase"/>
</dbReference>
<keyword evidence="7" id="KW-0067">ATP-binding</keyword>
<evidence type="ECO:0000256" key="10">
    <source>
        <dbReference type="SAM" id="MobiDB-lite"/>
    </source>
</evidence>
<dbReference type="PANTHER" id="PTHR32039">
    <property type="entry name" value="MAGNESIUM-CHELATASE SUBUNIT CHLI"/>
    <property type="match status" value="1"/>
</dbReference>
<dbReference type="GO" id="GO:0016851">
    <property type="term" value="F:magnesium chelatase activity"/>
    <property type="evidence" value="ECO:0007669"/>
    <property type="project" value="UniProtKB-EC"/>
</dbReference>
<feature type="compositionally biased region" description="Basic and acidic residues" evidence="10">
    <location>
        <begin position="1"/>
        <end position="10"/>
    </location>
</feature>
<protein>
    <recommendedName>
        <fullName evidence="3">magnesium chelatase</fullName>
        <ecNumber evidence="3">6.6.1.1</ecNumber>
    </recommendedName>
</protein>
<keyword evidence="8" id="KW-0149">Chlorophyll biosynthesis</keyword>
<dbReference type="InterPro" id="IPR000523">
    <property type="entry name" value="Mg_chelatse_chII-like_cat_dom"/>
</dbReference>
<dbReference type="SMART" id="SM00382">
    <property type="entry name" value="AAA"/>
    <property type="match status" value="1"/>
</dbReference>
<dbReference type="InterPro" id="IPR045006">
    <property type="entry name" value="CHLI-like"/>
</dbReference>
<dbReference type="Gene3D" id="3.40.50.300">
    <property type="entry name" value="P-loop containing nucleotide triphosphate hydrolases"/>
    <property type="match status" value="1"/>
</dbReference>
<dbReference type="InterPro" id="IPR003593">
    <property type="entry name" value="AAA+_ATPase"/>
</dbReference>
<dbReference type="GO" id="GO:0005524">
    <property type="term" value="F:ATP binding"/>
    <property type="evidence" value="ECO:0007669"/>
    <property type="project" value="UniProtKB-KW"/>
</dbReference>
<dbReference type="SUPFAM" id="SSF52540">
    <property type="entry name" value="P-loop containing nucleoside triphosphate hydrolases"/>
    <property type="match status" value="1"/>
</dbReference>
<sequence>MRGRRAEGGRSRSRSSGVVALFSSGGRLRQRTTTLRPSSRPAAQATTKAVAEAGESSTTATRRAFPFTRVVQQEDMKLGLLLNVIDQRIGGLLVMGDRGTGKSVVVRAVIDLLPEIEMVVGDSFNSSPTDPRLMSKEVREAVQRGEEVKTRKAKTPLVELPLGATEDRVCGTLDVESALQSGSKAFSPGLLGKANRGILYIDEVNLLDDSLVDVVLDAAAGGVNTVEREGISITHPASFIMIGTGNPEEGELRPQLLDRFGLYVEISTVADPDLRLQLALNRTAYDMNPDAFYESAAEEQEALRAKLLGAKKLVKDVKVGKDLRVKISTVCSLLDIDGIRGDMVVVRTAKAYAAFDGRTEVTDEDVGRVVGMCLGHRTRKDPLDPLGGVQKVNAVFKRIFADGLTYEDVRKMQEKSAPKSNKEAEEEDQGDEKKGRGGLKPGQWKGL</sequence>
<dbReference type="Pfam" id="PF17863">
    <property type="entry name" value="AAA_lid_2"/>
    <property type="match status" value="1"/>
</dbReference>
<comment type="similarity">
    <text evidence="2">Belongs to the Mg-chelatase subunits D/I family.</text>
</comment>
<feature type="region of interest" description="Disordered" evidence="10">
    <location>
        <begin position="1"/>
        <end position="58"/>
    </location>
</feature>
<comment type="pathway">
    <text evidence="1">Porphyrin-containing compound metabolism; chlorophyll biosynthesis.</text>
</comment>
<evidence type="ECO:0000256" key="3">
    <source>
        <dbReference type="ARBA" id="ARBA00012825"/>
    </source>
</evidence>
<organism evidence="12 13">
    <name type="scientific">Chloropicon primus</name>
    <dbReference type="NCBI Taxonomy" id="1764295"/>
    <lineage>
        <taxon>Eukaryota</taxon>
        <taxon>Viridiplantae</taxon>
        <taxon>Chlorophyta</taxon>
        <taxon>Chloropicophyceae</taxon>
        <taxon>Chloropicales</taxon>
        <taxon>Chloropicaceae</taxon>
        <taxon>Chloropicon</taxon>
    </lineage>
</organism>
<evidence type="ECO:0000256" key="9">
    <source>
        <dbReference type="ARBA" id="ARBA00038576"/>
    </source>
</evidence>
<evidence type="ECO:0000256" key="2">
    <source>
        <dbReference type="ARBA" id="ARBA00005799"/>
    </source>
</evidence>
<keyword evidence="4" id="KW-0602">Photosynthesis</keyword>
<evidence type="ECO:0000256" key="4">
    <source>
        <dbReference type="ARBA" id="ARBA00022531"/>
    </source>
</evidence>
<dbReference type="Pfam" id="PF01078">
    <property type="entry name" value="Mg_chelatase"/>
    <property type="match status" value="1"/>
</dbReference>
<evidence type="ECO:0000256" key="7">
    <source>
        <dbReference type="ARBA" id="ARBA00022840"/>
    </source>
</evidence>
<evidence type="ECO:0000313" key="13">
    <source>
        <dbReference type="Proteomes" id="UP000316726"/>
    </source>
</evidence>
<feature type="compositionally biased region" description="Low complexity" evidence="10">
    <location>
        <begin position="23"/>
        <end position="58"/>
    </location>
</feature>
<comment type="subunit">
    <text evidence="9">The magnesium chelatase complex is a heterotrimer consisting of subunits CHLI, CHLD and CHLH.</text>
</comment>
<dbReference type="InterPro" id="IPR041628">
    <property type="entry name" value="ChlI/MoxR_AAA_lid"/>
</dbReference>
<dbReference type="OrthoDB" id="34999at2759"/>